<feature type="domain" description="HBM" evidence="12">
    <location>
        <begin position="74"/>
        <end position="313"/>
    </location>
</feature>
<dbReference type="GO" id="GO:0007165">
    <property type="term" value="P:signal transduction"/>
    <property type="evidence" value="ECO:0007669"/>
    <property type="project" value="UniProtKB-KW"/>
</dbReference>
<dbReference type="SMART" id="SM00304">
    <property type="entry name" value="HAMP"/>
    <property type="match status" value="1"/>
</dbReference>
<evidence type="ECO:0000256" key="6">
    <source>
        <dbReference type="SAM" id="Coils"/>
    </source>
</evidence>
<dbReference type="InterPro" id="IPR000727">
    <property type="entry name" value="T_SNARE_dom"/>
</dbReference>
<dbReference type="PRINTS" id="PR00260">
    <property type="entry name" value="CHEMTRNSDUCR"/>
</dbReference>
<reference evidence="13 14" key="1">
    <citation type="submission" date="2019-06" db="EMBL/GenBank/DDBJ databases">
        <title>Whole genome sequence for Rhodospirillaceae sp. R148.</title>
        <authorList>
            <person name="Wang G."/>
        </authorList>
    </citation>
    <scope>NUCLEOTIDE SEQUENCE [LARGE SCALE GENOMIC DNA]</scope>
    <source>
        <strain evidence="13 14">R148</strain>
    </source>
</reference>
<dbReference type="InterPro" id="IPR009875">
    <property type="entry name" value="PilZ_domain"/>
</dbReference>
<dbReference type="AlphaFoldDB" id="A0A545T7U0"/>
<evidence type="ECO:0000256" key="4">
    <source>
        <dbReference type="ARBA" id="ARBA00029447"/>
    </source>
</evidence>
<dbReference type="GO" id="GO:0006935">
    <property type="term" value="P:chemotaxis"/>
    <property type="evidence" value="ECO:0007669"/>
    <property type="project" value="InterPro"/>
</dbReference>
<feature type="region of interest" description="Disordered" evidence="7">
    <location>
        <begin position="1"/>
        <end position="22"/>
    </location>
</feature>
<dbReference type="Proteomes" id="UP000315252">
    <property type="component" value="Unassembled WGS sequence"/>
</dbReference>
<evidence type="ECO:0000256" key="7">
    <source>
        <dbReference type="SAM" id="MobiDB-lite"/>
    </source>
</evidence>
<proteinExistence type="inferred from homology"/>
<dbReference type="OrthoDB" id="3378718at2"/>
<dbReference type="InterPro" id="IPR004090">
    <property type="entry name" value="Chemotax_Me-accpt_rcpt"/>
</dbReference>
<dbReference type="Gene3D" id="6.10.340.10">
    <property type="match status" value="1"/>
</dbReference>
<dbReference type="SUPFAM" id="SSF58104">
    <property type="entry name" value="Methyl-accepting chemotaxis protein (MCP) signaling domain"/>
    <property type="match status" value="1"/>
</dbReference>
<name>A0A545T7U0_9PROT</name>
<feature type="domain" description="T-SNARE coiled-coil homology" evidence="10">
    <location>
        <begin position="601"/>
        <end position="655"/>
    </location>
</feature>
<dbReference type="PROSITE" id="PS50111">
    <property type="entry name" value="CHEMOTAXIS_TRANSDUC_2"/>
    <property type="match status" value="1"/>
</dbReference>
<dbReference type="Pfam" id="PF07238">
    <property type="entry name" value="PilZ"/>
    <property type="match status" value="1"/>
</dbReference>
<keyword evidence="8" id="KW-1133">Transmembrane helix</keyword>
<feature type="coiled-coil region" evidence="6">
    <location>
        <begin position="395"/>
        <end position="437"/>
    </location>
</feature>
<keyword evidence="8" id="KW-0472">Membrane</keyword>
<organism evidence="13 14">
    <name type="scientific">Denitrobaculum tricleocarpae</name>
    <dbReference type="NCBI Taxonomy" id="2591009"/>
    <lineage>
        <taxon>Bacteria</taxon>
        <taxon>Pseudomonadati</taxon>
        <taxon>Pseudomonadota</taxon>
        <taxon>Alphaproteobacteria</taxon>
        <taxon>Rhodospirillales</taxon>
        <taxon>Rhodospirillaceae</taxon>
        <taxon>Denitrobaculum</taxon>
    </lineage>
</organism>
<sequence length="796" mass="85409">MAVNDQTTAGATTSSETEAALPRGGTADGLFSNLKVGKKVGLGFGAILIFLTIASGVSYFGLSGANQEFGDYRLLARQTNEMGRIQANLLSARLGVKDYILKNTKEAADTVRQRAETTEQIIQDAQALFQGSQHLPTIVGAAAQIADYRSSFEGVTGLVIQRNQLVDQLNTIGPESERTLTKIMESAFNDGDATAAYRAGIALRHLLLARLYSNRFLVDNQQASADRSNQELGDFKDSATDMLAELQNPTRRELATRVVELATSYQSTFGQVVDVIFERNDIIRGTLDVIGPRLADQMEQIKLSNKGKQDELGPLATNHMQDAVILVEVVSGIAILLGVVLAVFIGRAISRPIIQMTGAMERLAAGDITSEIPAQGRGDEIGVMAKAVQVFKENASEVERLKLEEQERAARQELELKQKLNELARELNDEVQVAVSQINTQAEDMRGSSSEMNDVISRLNERTTVVSEGATQANGSIQTVASATEELSASISEITRQVDQSSSIAQSAAEEAARTDQTVGGLAEAAEKIGDVISMIQDIAEQTNLLALNATIEAARAGEMGKGFAVVAAEVKNLANQTGKATEEISSQIGSIRNETEGAVEAIRSISGTIKQINEISESITEAVGQQSQATQEISASVQSSVQHMNDISNQISDVASETEQVRGHSGSLMENANSTSENITQLDQRMEMIMSSLRESGNRRKEERIEGSWQGDARVKGTAQTCRIANLSAGGALLEGMGAQEAGETMTLIVEGLRAELDASVVASSPRGLHIQFDIGESCKEEIRRFLKVQAKSAA</sequence>
<keyword evidence="14" id="KW-1185">Reference proteome</keyword>
<evidence type="ECO:0000256" key="1">
    <source>
        <dbReference type="ARBA" id="ARBA00004429"/>
    </source>
</evidence>
<protein>
    <submittedName>
        <fullName evidence="13">HAMP domain-containing protein</fullName>
    </submittedName>
</protein>
<dbReference type="RefSeq" id="WP_142899180.1">
    <property type="nucleotide sequence ID" value="NZ_ML660062.1"/>
</dbReference>
<dbReference type="InterPro" id="IPR004089">
    <property type="entry name" value="MCPsignal_dom"/>
</dbReference>
<feature type="transmembrane region" description="Helical" evidence="8">
    <location>
        <begin position="40"/>
        <end position="62"/>
    </location>
</feature>
<dbReference type="PROSITE" id="PS51753">
    <property type="entry name" value="HBM"/>
    <property type="match status" value="1"/>
</dbReference>
<dbReference type="Pfam" id="PF12729">
    <property type="entry name" value="4HB_MCP_1"/>
    <property type="match status" value="1"/>
</dbReference>
<dbReference type="PROSITE" id="PS50192">
    <property type="entry name" value="T_SNARE"/>
    <property type="match status" value="1"/>
</dbReference>
<dbReference type="SMART" id="SM00283">
    <property type="entry name" value="MA"/>
    <property type="match status" value="1"/>
</dbReference>
<keyword evidence="8" id="KW-0812">Transmembrane</keyword>
<dbReference type="Gene3D" id="1.10.287.950">
    <property type="entry name" value="Methyl-accepting chemotaxis protein"/>
    <property type="match status" value="1"/>
</dbReference>
<dbReference type="SUPFAM" id="SSF141371">
    <property type="entry name" value="PilZ domain-like"/>
    <property type="match status" value="1"/>
</dbReference>
<dbReference type="GO" id="GO:0004888">
    <property type="term" value="F:transmembrane signaling receptor activity"/>
    <property type="evidence" value="ECO:0007669"/>
    <property type="project" value="InterPro"/>
</dbReference>
<evidence type="ECO:0000259" key="11">
    <source>
        <dbReference type="PROSITE" id="PS50885"/>
    </source>
</evidence>
<dbReference type="Pfam" id="PF00015">
    <property type="entry name" value="MCPsignal"/>
    <property type="match status" value="1"/>
</dbReference>
<evidence type="ECO:0000259" key="9">
    <source>
        <dbReference type="PROSITE" id="PS50111"/>
    </source>
</evidence>
<keyword evidence="2" id="KW-1003">Cell membrane</keyword>
<dbReference type="InterPro" id="IPR024478">
    <property type="entry name" value="HlyB_4HB_MCP"/>
</dbReference>
<dbReference type="EMBL" id="VHSH01000011">
    <property type="protein sequence ID" value="TQV73280.1"/>
    <property type="molecule type" value="Genomic_DNA"/>
</dbReference>
<evidence type="ECO:0000256" key="3">
    <source>
        <dbReference type="ARBA" id="ARBA00023224"/>
    </source>
</evidence>
<dbReference type="InterPro" id="IPR003660">
    <property type="entry name" value="HAMP_dom"/>
</dbReference>
<keyword evidence="2" id="KW-0997">Cell inner membrane</keyword>
<evidence type="ECO:0000259" key="12">
    <source>
        <dbReference type="PROSITE" id="PS51753"/>
    </source>
</evidence>
<dbReference type="PROSITE" id="PS50885">
    <property type="entry name" value="HAMP"/>
    <property type="match status" value="1"/>
</dbReference>
<comment type="caution">
    <text evidence="13">The sequence shown here is derived from an EMBL/GenBank/DDBJ whole genome shotgun (WGS) entry which is preliminary data.</text>
</comment>
<feature type="compositionally biased region" description="Low complexity" evidence="7">
    <location>
        <begin position="7"/>
        <end position="20"/>
    </location>
</feature>
<evidence type="ECO:0000256" key="8">
    <source>
        <dbReference type="SAM" id="Phobius"/>
    </source>
</evidence>
<gene>
    <name evidence="13" type="ORF">FKG95_24995</name>
</gene>
<feature type="transmembrane region" description="Helical" evidence="8">
    <location>
        <begin position="323"/>
        <end position="346"/>
    </location>
</feature>
<accession>A0A545T7U0</accession>
<dbReference type="GO" id="GO:0005886">
    <property type="term" value="C:plasma membrane"/>
    <property type="evidence" value="ECO:0007669"/>
    <property type="project" value="UniProtKB-SubCell"/>
</dbReference>
<dbReference type="PANTHER" id="PTHR32089">
    <property type="entry name" value="METHYL-ACCEPTING CHEMOTAXIS PROTEIN MCPB"/>
    <property type="match status" value="1"/>
</dbReference>
<dbReference type="InterPro" id="IPR032255">
    <property type="entry name" value="HBM"/>
</dbReference>
<comment type="similarity">
    <text evidence="4">Belongs to the methyl-accepting chemotaxis (MCP) protein family.</text>
</comment>
<dbReference type="SMART" id="SM01358">
    <property type="entry name" value="HBM"/>
    <property type="match status" value="1"/>
</dbReference>
<dbReference type="GO" id="GO:0035438">
    <property type="term" value="F:cyclic-di-GMP binding"/>
    <property type="evidence" value="ECO:0007669"/>
    <property type="project" value="InterPro"/>
</dbReference>
<comment type="subcellular location">
    <subcellularLocation>
        <location evidence="1">Cell inner membrane</location>
        <topology evidence="1">Multi-pass membrane protein</topology>
    </subcellularLocation>
</comment>
<keyword evidence="6" id="KW-0175">Coiled coil</keyword>
<dbReference type="CDD" id="cd06225">
    <property type="entry name" value="HAMP"/>
    <property type="match status" value="1"/>
</dbReference>
<feature type="domain" description="Methyl-accepting transducer" evidence="9">
    <location>
        <begin position="441"/>
        <end position="670"/>
    </location>
</feature>
<feature type="domain" description="HAMP" evidence="11">
    <location>
        <begin position="347"/>
        <end position="400"/>
    </location>
</feature>
<evidence type="ECO:0000313" key="14">
    <source>
        <dbReference type="Proteomes" id="UP000315252"/>
    </source>
</evidence>
<keyword evidence="3 5" id="KW-0807">Transducer</keyword>
<evidence type="ECO:0000259" key="10">
    <source>
        <dbReference type="PROSITE" id="PS50192"/>
    </source>
</evidence>
<evidence type="ECO:0000313" key="13">
    <source>
        <dbReference type="EMBL" id="TQV73280.1"/>
    </source>
</evidence>
<evidence type="ECO:0000256" key="5">
    <source>
        <dbReference type="PROSITE-ProRule" id="PRU00284"/>
    </source>
</evidence>
<dbReference type="PANTHER" id="PTHR32089:SF112">
    <property type="entry name" value="LYSOZYME-LIKE PROTEIN-RELATED"/>
    <property type="match status" value="1"/>
</dbReference>
<evidence type="ECO:0000256" key="2">
    <source>
        <dbReference type="ARBA" id="ARBA00022519"/>
    </source>
</evidence>
<dbReference type="Pfam" id="PF00672">
    <property type="entry name" value="HAMP"/>
    <property type="match status" value="1"/>
</dbReference>